<gene>
    <name evidence="5" type="ORF">GCM10022394_24450</name>
</gene>
<dbReference type="PANTHER" id="PTHR43085:SF15">
    <property type="entry name" value="2-DEHYDRO-3-DEOXYGLUCONOKINASE"/>
    <property type="match status" value="1"/>
</dbReference>
<evidence type="ECO:0000259" key="4">
    <source>
        <dbReference type="Pfam" id="PF00294"/>
    </source>
</evidence>
<dbReference type="SUPFAM" id="SSF53613">
    <property type="entry name" value="Ribokinase-like"/>
    <property type="match status" value="1"/>
</dbReference>
<evidence type="ECO:0000313" key="6">
    <source>
        <dbReference type="Proteomes" id="UP001500795"/>
    </source>
</evidence>
<dbReference type="PROSITE" id="PS00584">
    <property type="entry name" value="PFKB_KINASES_2"/>
    <property type="match status" value="1"/>
</dbReference>
<evidence type="ECO:0000256" key="3">
    <source>
        <dbReference type="ARBA" id="ARBA00022777"/>
    </source>
</evidence>
<proteinExistence type="inferred from homology"/>
<organism evidence="5 6">
    <name type="scientific">Zobellella aerophila</name>
    <dbReference type="NCBI Taxonomy" id="870480"/>
    <lineage>
        <taxon>Bacteria</taxon>
        <taxon>Pseudomonadati</taxon>
        <taxon>Pseudomonadota</taxon>
        <taxon>Gammaproteobacteria</taxon>
        <taxon>Aeromonadales</taxon>
        <taxon>Aeromonadaceae</taxon>
        <taxon>Zobellella</taxon>
    </lineage>
</organism>
<keyword evidence="2" id="KW-0808">Transferase</keyword>
<dbReference type="CDD" id="cd01166">
    <property type="entry name" value="KdgK"/>
    <property type="match status" value="1"/>
</dbReference>
<name>A0ABP6W3A9_9GAMM</name>
<dbReference type="GO" id="GO:0016301">
    <property type="term" value="F:kinase activity"/>
    <property type="evidence" value="ECO:0007669"/>
    <property type="project" value="UniProtKB-KW"/>
</dbReference>
<evidence type="ECO:0000313" key="5">
    <source>
        <dbReference type="EMBL" id="GAA3543559.1"/>
    </source>
</evidence>
<evidence type="ECO:0000256" key="2">
    <source>
        <dbReference type="ARBA" id="ARBA00022679"/>
    </source>
</evidence>
<dbReference type="InterPro" id="IPR002173">
    <property type="entry name" value="Carboh/pur_kinase_PfkB_CS"/>
</dbReference>
<dbReference type="InterPro" id="IPR050306">
    <property type="entry name" value="PfkB_Carbo_kinase"/>
</dbReference>
<keyword evidence="3 5" id="KW-0418">Kinase</keyword>
<comment type="caution">
    <text evidence="5">The sequence shown here is derived from an EMBL/GenBank/DDBJ whole genome shotgun (WGS) entry which is preliminary data.</text>
</comment>
<sequence>MSDVKLAVLGECMVELQQTPQGLSQRFGGDTLNTALYYHRVCGGETAYVTGLGRDGFSDAMLLQWRQEGLDTSLVSRLDDKLPGLYLIETDALGERRFHYWRKDAAARYWLERPGAEAMLARLQQAELIYLSGISLAILTEASRERLFDFLAGFLGRVVFDNNYRPALWPDPAQAQACYTRLLKYTDMALLTFEDEALLYGDERPEESIARTLALGVGELVLKMGAEPCLLVDSSGRRQVAAERVATVVDTTAAGDSFNGAYLAKRLHGATMEAAARAGHRLAARVIQHRGAVIDPEFMPTF</sequence>
<comment type="similarity">
    <text evidence="1">Belongs to the carbohydrate kinase PfkB family.</text>
</comment>
<keyword evidence="6" id="KW-1185">Reference proteome</keyword>
<dbReference type="InterPro" id="IPR029056">
    <property type="entry name" value="Ribokinase-like"/>
</dbReference>
<reference evidence="6" key="1">
    <citation type="journal article" date="2019" name="Int. J. Syst. Evol. Microbiol.">
        <title>The Global Catalogue of Microorganisms (GCM) 10K type strain sequencing project: providing services to taxonomists for standard genome sequencing and annotation.</title>
        <authorList>
            <consortium name="The Broad Institute Genomics Platform"/>
            <consortium name="The Broad Institute Genome Sequencing Center for Infectious Disease"/>
            <person name="Wu L."/>
            <person name="Ma J."/>
        </authorList>
    </citation>
    <scope>NUCLEOTIDE SEQUENCE [LARGE SCALE GENOMIC DNA]</scope>
    <source>
        <strain evidence="6">JCM 17110</strain>
    </source>
</reference>
<dbReference type="EMBL" id="BAABCX010000003">
    <property type="protein sequence ID" value="GAA3543559.1"/>
    <property type="molecule type" value="Genomic_DNA"/>
</dbReference>
<dbReference type="Proteomes" id="UP001500795">
    <property type="component" value="Unassembled WGS sequence"/>
</dbReference>
<protein>
    <submittedName>
        <fullName evidence="5">Sugar kinase</fullName>
    </submittedName>
</protein>
<accession>A0ABP6W3A9</accession>
<dbReference type="Gene3D" id="3.40.1190.20">
    <property type="match status" value="1"/>
</dbReference>
<dbReference type="InterPro" id="IPR011611">
    <property type="entry name" value="PfkB_dom"/>
</dbReference>
<dbReference type="Pfam" id="PF00294">
    <property type="entry name" value="PfkB"/>
    <property type="match status" value="1"/>
</dbReference>
<dbReference type="PANTHER" id="PTHR43085">
    <property type="entry name" value="HEXOKINASE FAMILY MEMBER"/>
    <property type="match status" value="1"/>
</dbReference>
<dbReference type="RefSeq" id="WP_344958399.1">
    <property type="nucleotide sequence ID" value="NZ_BAABCX010000003.1"/>
</dbReference>
<evidence type="ECO:0000256" key="1">
    <source>
        <dbReference type="ARBA" id="ARBA00010688"/>
    </source>
</evidence>
<feature type="domain" description="Carbohydrate kinase PfkB" evidence="4">
    <location>
        <begin position="5"/>
        <end position="294"/>
    </location>
</feature>